<keyword evidence="1" id="KW-1015">Disulfide bond</keyword>
<dbReference type="EMBL" id="SSOP01000044">
    <property type="protein sequence ID" value="KAB5593160.1"/>
    <property type="molecule type" value="Genomic_DNA"/>
</dbReference>
<dbReference type="PANTHER" id="PTHR33353:SF34">
    <property type="entry name" value="ENDO-BETA-1,4-GLUCANASE D"/>
    <property type="match status" value="1"/>
</dbReference>
<sequence length="357" mass="37920">MFSSTAVALFASAALVAGHGIVTEVMVDGTWYTGTKNWDSPDNQKSPVRGIPFDTGFVWYNKVNTPDIACSSAGYTPRPVTAPIKAGGTVGVRWGGDGGPDKLQWPHPEGPILAYLASCEGECSKFNPSNAKFFKISEEGLDPSKQGNSAGNDHVPWGQGMWAQNRIQYENSYSWVTIPEDIAPGEYLLRHELISLHGAHTTAEGAQYYPACIQLKVTGSGTSKPAGTLATQLYSTQDGLVDIYVPSDKHGIAASSYKLPGPALYVPGKASAPQVTTPATTQAPASAAPTTTQPAAAAANTQPDNQSPASSTTQPAYTGRCKAKRSMSLRDESRAVYDRALARAQARHAHAMRRSIH</sequence>
<accession>A0A5N5QN11</accession>
<feature type="domain" description="Auxiliary Activity family 9 catalytic" evidence="4">
    <location>
        <begin position="19"/>
        <end position="245"/>
    </location>
</feature>
<feature type="signal peptide" evidence="3">
    <location>
        <begin position="1"/>
        <end position="18"/>
    </location>
</feature>
<comment type="caution">
    <text evidence="5">The sequence shown here is derived from an EMBL/GenBank/DDBJ whole genome shotgun (WGS) entry which is preliminary data.</text>
</comment>
<keyword evidence="6" id="KW-1185">Reference proteome</keyword>
<dbReference type="AlphaFoldDB" id="A0A5N5QN11"/>
<gene>
    <name evidence="5" type="ORF">CTheo_3390</name>
</gene>
<reference evidence="5 6" key="1">
    <citation type="journal article" date="2019" name="Fungal Biol. Biotechnol.">
        <title>Draft genome sequence of fastidious pathogen Ceratobasidium theobromae, which causes vascular-streak dieback in Theobroma cacao.</title>
        <authorList>
            <person name="Ali S.S."/>
            <person name="Asman A."/>
            <person name="Shao J."/>
            <person name="Firmansyah A.P."/>
            <person name="Susilo A.W."/>
            <person name="Rosmana A."/>
            <person name="McMahon P."/>
            <person name="Junaid M."/>
            <person name="Guest D."/>
            <person name="Kheng T.Y."/>
            <person name="Meinhardt L.W."/>
            <person name="Bailey B.A."/>
        </authorList>
    </citation>
    <scope>NUCLEOTIDE SEQUENCE [LARGE SCALE GENOMIC DNA]</scope>
    <source>
        <strain evidence="5 6">CT2</strain>
    </source>
</reference>
<evidence type="ECO:0000256" key="2">
    <source>
        <dbReference type="SAM" id="MobiDB-lite"/>
    </source>
</evidence>
<evidence type="ECO:0000313" key="6">
    <source>
        <dbReference type="Proteomes" id="UP000383932"/>
    </source>
</evidence>
<feature type="compositionally biased region" description="Polar residues" evidence="2">
    <location>
        <begin position="304"/>
        <end position="316"/>
    </location>
</feature>
<evidence type="ECO:0000256" key="1">
    <source>
        <dbReference type="ARBA" id="ARBA00023157"/>
    </source>
</evidence>
<dbReference type="InterPro" id="IPR049892">
    <property type="entry name" value="AA9"/>
</dbReference>
<feature type="region of interest" description="Disordered" evidence="2">
    <location>
        <begin position="270"/>
        <end position="332"/>
    </location>
</feature>
<evidence type="ECO:0000259" key="4">
    <source>
        <dbReference type="Pfam" id="PF03443"/>
    </source>
</evidence>
<proteinExistence type="predicted"/>
<dbReference type="PANTHER" id="PTHR33353">
    <property type="entry name" value="PUTATIVE (AFU_ORTHOLOGUE AFUA_1G12560)-RELATED"/>
    <property type="match status" value="1"/>
</dbReference>
<dbReference type="CDD" id="cd21175">
    <property type="entry name" value="LPMO_AA9"/>
    <property type="match status" value="1"/>
</dbReference>
<keyword evidence="3" id="KW-0732">Signal</keyword>
<dbReference type="InterPro" id="IPR005103">
    <property type="entry name" value="AA9_LPMO"/>
</dbReference>
<dbReference type="Proteomes" id="UP000383932">
    <property type="component" value="Unassembled WGS sequence"/>
</dbReference>
<dbReference type="OrthoDB" id="4849160at2759"/>
<dbReference type="Pfam" id="PF03443">
    <property type="entry name" value="AA9"/>
    <property type="match status" value="1"/>
</dbReference>
<organism evidence="5 6">
    <name type="scientific">Ceratobasidium theobromae</name>
    <dbReference type="NCBI Taxonomy" id="1582974"/>
    <lineage>
        <taxon>Eukaryota</taxon>
        <taxon>Fungi</taxon>
        <taxon>Dikarya</taxon>
        <taxon>Basidiomycota</taxon>
        <taxon>Agaricomycotina</taxon>
        <taxon>Agaricomycetes</taxon>
        <taxon>Cantharellales</taxon>
        <taxon>Ceratobasidiaceae</taxon>
        <taxon>Ceratobasidium</taxon>
    </lineage>
</organism>
<evidence type="ECO:0000313" key="5">
    <source>
        <dbReference type="EMBL" id="KAB5593160.1"/>
    </source>
</evidence>
<feature type="compositionally biased region" description="Low complexity" evidence="2">
    <location>
        <begin position="270"/>
        <end position="303"/>
    </location>
</feature>
<dbReference type="Gene3D" id="2.70.50.70">
    <property type="match status" value="1"/>
</dbReference>
<name>A0A5N5QN11_9AGAM</name>
<evidence type="ECO:0000256" key="3">
    <source>
        <dbReference type="SAM" id="SignalP"/>
    </source>
</evidence>
<feature type="chain" id="PRO_5024449252" evidence="3">
    <location>
        <begin position="19"/>
        <end position="357"/>
    </location>
</feature>
<protein>
    <submittedName>
        <fullName evidence="5">Endoglucanase-4</fullName>
    </submittedName>
</protein>